<dbReference type="AlphaFoldDB" id="A0A1G2DF82"/>
<proteinExistence type="predicted"/>
<accession>A0A1G2DF82</accession>
<sequence>MGPTKTKDALKKKNAAGGAEAEHIYATINKELEMVLSGSDKIIFGPSENFEYTAPLEDFFKSKKGGSSAE</sequence>
<gene>
    <name evidence="1" type="ORF">A3C93_03970</name>
</gene>
<protein>
    <submittedName>
        <fullName evidence="1">Uncharacterized protein</fullName>
    </submittedName>
</protein>
<evidence type="ECO:0000313" key="2">
    <source>
        <dbReference type="Proteomes" id="UP000178636"/>
    </source>
</evidence>
<comment type="caution">
    <text evidence="1">The sequence shown here is derived from an EMBL/GenBank/DDBJ whole genome shotgun (WGS) entry which is preliminary data.</text>
</comment>
<dbReference type="EMBL" id="MHLO01000021">
    <property type="protein sequence ID" value="OGZ12269.1"/>
    <property type="molecule type" value="Genomic_DNA"/>
</dbReference>
<evidence type="ECO:0000313" key="1">
    <source>
        <dbReference type="EMBL" id="OGZ12269.1"/>
    </source>
</evidence>
<name>A0A1G2DF82_9BACT</name>
<reference evidence="1 2" key="1">
    <citation type="journal article" date="2016" name="Nat. Commun.">
        <title>Thousands of microbial genomes shed light on interconnected biogeochemical processes in an aquifer system.</title>
        <authorList>
            <person name="Anantharaman K."/>
            <person name="Brown C.T."/>
            <person name="Hug L.A."/>
            <person name="Sharon I."/>
            <person name="Castelle C.J."/>
            <person name="Probst A.J."/>
            <person name="Thomas B.C."/>
            <person name="Singh A."/>
            <person name="Wilkins M.J."/>
            <person name="Karaoz U."/>
            <person name="Brodie E.L."/>
            <person name="Williams K.H."/>
            <person name="Hubbard S.S."/>
            <person name="Banfield J.F."/>
        </authorList>
    </citation>
    <scope>NUCLEOTIDE SEQUENCE [LARGE SCALE GENOMIC DNA]</scope>
</reference>
<dbReference type="Proteomes" id="UP000178636">
    <property type="component" value="Unassembled WGS sequence"/>
</dbReference>
<organism evidence="1 2">
    <name type="scientific">Candidatus Lloydbacteria bacterium RIFCSPHIGHO2_02_FULL_54_17</name>
    <dbReference type="NCBI Taxonomy" id="1798664"/>
    <lineage>
        <taxon>Bacteria</taxon>
        <taxon>Candidatus Lloydiibacteriota</taxon>
    </lineage>
</organism>
<dbReference type="STRING" id="1798664.A3C93_03970"/>